<evidence type="ECO:0000313" key="3">
    <source>
        <dbReference type="EMBL" id="RPA97741.1"/>
    </source>
</evidence>
<dbReference type="InterPro" id="IPR037221">
    <property type="entry name" value="H-type_lectin_dom_sf"/>
</dbReference>
<dbReference type="OrthoDB" id="291007at2759"/>
<evidence type="ECO:0000313" key="4">
    <source>
        <dbReference type="Proteomes" id="UP000276215"/>
    </source>
</evidence>
<dbReference type="GO" id="GO:0009986">
    <property type="term" value="C:cell surface"/>
    <property type="evidence" value="ECO:0007669"/>
    <property type="project" value="TreeGrafter"/>
</dbReference>
<evidence type="ECO:0000259" key="2">
    <source>
        <dbReference type="Pfam" id="PF09458"/>
    </source>
</evidence>
<dbReference type="GO" id="GO:0046871">
    <property type="term" value="F:N-acetylgalactosamine binding"/>
    <property type="evidence" value="ECO:0007669"/>
    <property type="project" value="TreeGrafter"/>
</dbReference>
<dbReference type="SUPFAM" id="SSF141086">
    <property type="entry name" value="Agglutinin HPA-like"/>
    <property type="match status" value="3"/>
</dbReference>
<dbReference type="Proteomes" id="UP000276215">
    <property type="component" value="Unassembled WGS sequence"/>
</dbReference>
<keyword evidence="4" id="KW-1185">Reference proteome</keyword>
<dbReference type="InterPro" id="IPR019019">
    <property type="entry name" value="H-type_lectin_domain"/>
</dbReference>
<feature type="domain" description="H-type lectin" evidence="2">
    <location>
        <begin position="144"/>
        <end position="206"/>
    </location>
</feature>
<dbReference type="GO" id="GO:0030247">
    <property type="term" value="F:polysaccharide binding"/>
    <property type="evidence" value="ECO:0007669"/>
    <property type="project" value="TreeGrafter"/>
</dbReference>
<organism evidence="3 4">
    <name type="scientific">Choiromyces venosus 120613-1</name>
    <dbReference type="NCBI Taxonomy" id="1336337"/>
    <lineage>
        <taxon>Eukaryota</taxon>
        <taxon>Fungi</taxon>
        <taxon>Dikarya</taxon>
        <taxon>Ascomycota</taxon>
        <taxon>Pezizomycotina</taxon>
        <taxon>Pezizomycetes</taxon>
        <taxon>Pezizales</taxon>
        <taxon>Tuberaceae</taxon>
        <taxon>Choiromyces</taxon>
    </lineage>
</organism>
<dbReference type="GO" id="GO:0070492">
    <property type="term" value="F:oligosaccharide binding"/>
    <property type="evidence" value="ECO:0007669"/>
    <property type="project" value="TreeGrafter"/>
</dbReference>
<evidence type="ECO:0000256" key="1">
    <source>
        <dbReference type="SAM" id="MobiDB-lite"/>
    </source>
</evidence>
<accession>A0A3N4JLU7</accession>
<proteinExistence type="predicted"/>
<feature type="region of interest" description="Disordered" evidence="1">
    <location>
        <begin position="1"/>
        <end position="28"/>
    </location>
</feature>
<gene>
    <name evidence="3" type="ORF">L873DRAFT_1809146</name>
</gene>
<feature type="domain" description="H-type lectin" evidence="2">
    <location>
        <begin position="242"/>
        <end position="300"/>
    </location>
</feature>
<protein>
    <recommendedName>
        <fullName evidence="2">H-type lectin domain-containing protein</fullName>
    </recommendedName>
</protein>
<dbReference type="Gene3D" id="2.60.40.2080">
    <property type="match status" value="3"/>
</dbReference>
<dbReference type="PANTHER" id="PTHR46938">
    <property type="entry name" value="DISCOIDIN-1 SUBUNIT A-RELATED-RELATED"/>
    <property type="match status" value="1"/>
</dbReference>
<dbReference type="STRING" id="1336337.A0A3N4JLU7"/>
<name>A0A3N4JLU7_9PEZI</name>
<sequence>MASSSSSETARASWTPPPSEDQNSQPPILQIGHFSSREVRSTTYKTAEVTRRIHFSSPYSRNPGLVIAITHFDLDYAWPHLAVSVSDKCASSFTGTILSKKPFYSGACSWLAIPPEDEDFLCGTVRENWENWLSDGTAWTEVIRPVQFERNFSSPPKVVVWLSEVELEKGVRVSAAGIHTYGFSVRFEIKGLVAPVNDAVVSWVAYPADRPGIYSGTTSTEAQRPTTWPQLYNTGYVGFPEGVFKKTPRVMAGVNYLDIDTSKTNPRLGVTCSNVNIFGMTWDANSWFNSVINGVGISYLVLE</sequence>
<dbReference type="EMBL" id="ML120401">
    <property type="protein sequence ID" value="RPA97741.1"/>
    <property type="molecule type" value="Genomic_DNA"/>
</dbReference>
<reference evidence="3 4" key="1">
    <citation type="journal article" date="2018" name="Nat. Ecol. Evol.">
        <title>Pezizomycetes genomes reveal the molecular basis of ectomycorrhizal truffle lifestyle.</title>
        <authorList>
            <person name="Murat C."/>
            <person name="Payen T."/>
            <person name="Noel B."/>
            <person name="Kuo A."/>
            <person name="Morin E."/>
            <person name="Chen J."/>
            <person name="Kohler A."/>
            <person name="Krizsan K."/>
            <person name="Balestrini R."/>
            <person name="Da Silva C."/>
            <person name="Montanini B."/>
            <person name="Hainaut M."/>
            <person name="Levati E."/>
            <person name="Barry K.W."/>
            <person name="Belfiori B."/>
            <person name="Cichocki N."/>
            <person name="Clum A."/>
            <person name="Dockter R.B."/>
            <person name="Fauchery L."/>
            <person name="Guy J."/>
            <person name="Iotti M."/>
            <person name="Le Tacon F."/>
            <person name="Lindquist E.A."/>
            <person name="Lipzen A."/>
            <person name="Malagnac F."/>
            <person name="Mello A."/>
            <person name="Molinier V."/>
            <person name="Miyauchi S."/>
            <person name="Poulain J."/>
            <person name="Riccioni C."/>
            <person name="Rubini A."/>
            <person name="Sitrit Y."/>
            <person name="Splivallo R."/>
            <person name="Traeger S."/>
            <person name="Wang M."/>
            <person name="Zifcakova L."/>
            <person name="Wipf D."/>
            <person name="Zambonelli A."/>
            <person name="Paolocci F."/>
            <person name="Nowrousian M."/>
            <person name="Ottonello S."/>
            <person name="Baldrian P."/>
            <person name="Spatafora J.W."/>
            <person name="Henrissat B."/>
            <person name="Nagy L.G."/>
            <person name="Aury J.M."/>
            <person name="Wincker P."/>
            <person name="Grigoriev I.V."/>
            <person name="Bonfante P."/>
            <person name="Martin F.M."/>
        </authorList>
    </citation>
    <scope>NUCLEOTIDE SEQUENCE [LARGE SCALE GENOMIC DNA]</scope>
    <source>
        <strain evidence="3 4">120613-1</strain>
    </source>
</reference>
<dbReference type="AlphaFoldDB" id="A0A3N4JLU7"/>
<dbReference type="Pfam" id="PF09458">
    <property type="entry name" value="H_lectin"/>
    <property type="match status" value="2"/>
</dbReference>
<dbReference type="GO" id="GO:0098609">
    <property type="term" value="P:cell-cell adhesion"/>
    <property type="evidence" value="ECO:0007669"/>
    <property type="project" value="TreeGrafter"/>
</dbReference>
<dbReference type="GO" id="GO:0098636">
    <property type="term" value="C:protein complex involved in cell adhesion"/>
    <property type="evidence" value="ECO:0007669"/>
    <property type="project" value="TreeGrafter"/>
</dbReference>
<dbReference type="InterPro" id="IPR052487">
    <property type="entry name" value="Galactose-binding_lectin"/>
</dbReference>